<reference evidence="2" key="3">
    <citation type="submission" date="2015-02" db="UniProtKB">
        <authorList>
            <consortium name="EnsemblProtists"/>
        </authorList>
    </citation>
    <scope>IDENTIFICATION</scope>
    <source>
        <strain evidence="2">DAOM BR144</strain>
    </source>
</reference>
<proteinExistence type="predicted"/>
<name>K3WZI8_GLOUD</name>
<organism evidence="2 3">
    <name type="scientific">Globisporangium ultimum (strain ATCC 200006 / CBS 805.95 / DAOM BR144)</name>
    <name type="common">Pythium ultimum</name>
    <dbReference type="NCBI Taxonomy" id="431595"/>
    <lineage>
        <taxon>Eukaryota</taxon>
        <taxon>Sar</taxon>
        <taxon>Stramenopiles</taxon>
        <taxon>Oomycota</taxon>
        <taxon>Peronosporomycetes</taxon>
        <taxon>Pythiales</taxon>
        <taxon>Pythiaceae</taxon>
        <taxon>Globisporangium</taxon>
    </lineage>
</organism>
<reference evidence="3" key="1">
    <citation type="journal article" date="2010" name="Genome Biol.">
        <title>Genome sequence of the necrotrophic plant pathogen Pythium ultimum reveals original pathogenicity mechanisms and effector repertoire.</title>
        <authorList>
            <person name="Levesque C.A."/>
            <person name="Brouwer H."/>
            <person name="Cano L."/>
            <person name="Hamilton J.P."/>
            <person name="Holt C."/>
            <person name="Huitema E."/>
            <person name="Raffaele S."/>
            <person name="Robideau G.P."/>
            <person name="Thines M."/>
            <person name="Win J."/>
            <person name="Zerillo M.M."/>
            <person name="Beakes G.W."/>
            <person name="Boore J.L."/>
            <person name="Busam D."/>
            <person name="Dumas B."/>
            <person name="Ferriera S."/>
            <person name="Fuerstenberg S.I."/>
            <person name="Gachon C.M."/>
            <person name="Gaulin E."/>
            <person name="Govers F."/>
            <person name="Grenville-Briggs L."/>
            <person name="Horner N."/>
            <person name="Hostetler J."/>
            <person name="Jiang R.H."/>
            <person name="Johnson J."/>
            <person name="Krajaejun T."/>
            <person name="Lin H."/>
            <person name="Meijer H.J."/>
            <person name="Moore B."/>
            <person name="Morris P."/>
            <person name="Phuntmart V."/>
            <person name="Puiu D."/>
            <person name="Shetty J."/>
            <person name="Stajich J.E."/>
            <person name="Tripathy S."/>
            <person name="Wawra S."/>
            <person name="van West P."/>
            <person name="Whitty B.R."/>
            <person name="Coutinho P.M."/>
            <person name="Henrissat B."/>
            <person name="Martin F."/>
            <person name="Thomas P.D."/>
            <person name="Tyler B.M."/>
            <person name="De Vries R.P."/>
            <person name="Kamoun S."/>
            <person name="Yandell M."/>
            <person name="Tisserat N."/>
            <person name="Buell C.R."/>
        </authorList>
    </citation>
    <scope>NUCLEOTIDE SEQUENCE</scope>
    <source>
        <strain evidence="3">DAOM:BR144</strain>
    </source>
</reference>
<feature type="compositionally biased region" description="Basic residues" evidence="1">
    <location>
        <begin position="80"/>
        <end position="89"/>
    </location>
</feature>
<dbReference type="EnsemblProtists" id="PYU1_T010387">
    <property type="protein sequence ID" value="PYU1_T010387"/>
    <property type="gene ID" value="PYU1_G010366"/>
</dbReference>
<dbReference type="EMBL" id="GL376602">
    <property type="status" value="NOT_ANNOTATED_CDS"/>
    <property type="molecule type" value="Genomic_DNA"/>
</dbReference>
<accession>K3WZI8</accession>
<dbReference type="HOGENOM" id="CLU_744921_0_0_1"/>
<feature type="compositionally biased region" description="Low complexity" evidence="1">
    <location>
        <begin position="68"/>
        <end position="79"/>
    </location>
</feature>
<protein>
    <recommendedName>
        <fullName evidence="4">START domain-containing protein</fullName>
    </recommendedName>
</protein>
<feature type="compositionally biased region" description="Basic and acidic residues" evidence="1">
    <location>
        <begin position="53"/>
        <end position="67"/>
    </location>
</feature>
<evidence type="ECO:0000313" key="2">
    <source>
        <dbReference type="EnsemblProtists" id="PYU1_T010387"/>
    </source>
</evidence>
<reference evidence="3" key="2">
    <citation type="submission" date="2010-04" db="EMBL/GenBank/DDBJ databases">
        <authorList>
            <person name="Buell R."/>
            <person name="Hamilton J."/>
            <person name="Hostetler J."/>
        </authorList>
    </citation>
    <scope>NUCLEOTIDE SEQUENCE [LARGE SCALE GENOMIC DNA]</scope>
    <source>
        <strain evidence="3">DAOM:BR144</strain>
    </source>
</reference>
<dbReference type="Proteomes" id="UP000019132">
    <property type="component" value="Unassembled WGS sequence"/>
</dbReference>
<evidence type="ECO:0000256" key="1">
    <source>
        <dbReference type="SAM" id="MobiDB-lite"/>
    </source>
</evidence>
<dbReference type="AlphaFoldDB" id="K3WZI8"/>
<dbReference type="VEuPathDB" id="FungiDB:PYU1_G010366"/>
<evidence type="ECO:0000313" key="3">
    <source>
        <dbReference type="Proteomes" id="UP000019132"/>
    </source>
</evidence>
<dbReference type="InParanoid" id="K3WZI8"/>
<evidence type="ECO:0008006" key="4">
    <source>
        <dbReference type="Google" id="ProtNLM"/>
    </source>
</evidence>
<feature type="region of interest" description="Disordered" evidence="1">
    <location>
        <begin position="37"/>
        <end position="97"/>
    </location>
</feature>
<keyword evidence="3" id="KW-1185">Reference proteome</keyword>
<sequence>MEPTDAADLRHFLRDVEDLLADSEALLHSIHTPISEAAAPPSEAVSNGASASRLEHDGDGNALRSDDSNSSVTTSVRTNTHNRKKRSRNSTRDREKEELRFLRRQAAELEQELVAVRNGERHSTTDRFAPAWRRLADRQRQGKYKVEKENKYLKATVAENVSVLKRLWWDAMELSRKNARTVSTRGAMLRCEHERFIEWRDTIVFERLKAQLARDYARTDDVACESGIGRMLNEGMEHSHTRTLGLDDTDTRLGELVDSRLLPFNLHVVSQATWQSMMMVYMHTSLYGVPQSDDAFLCAGYQRKREHDERWIVVKFQQQLHVDGNDVVVHARGLIQRYKEDNRTVYVWHIEYHGDEQSKMSNTDTTDSGWILLQKAPSSCTSSIIGTVIHSKVRVNARELHDDMEQNSVELTKNLISCNEKCIDELSGLVENMLFDAPYAT</sequence>